<evidence type="ECO:0000313" key="2">
    <source>
        <dbReference type="EMBL" id="BAU91319.1"/>
    </source>
</evidence>
<accession>A0A160PE08</accession>
<evidence type="ECO:0000313" key="3">
    <source>
        <dbReference type="Proteomes" id="UP000218288"/>
    </source>
</evidence>
<protein>
    <submittedName>
        <fullName evidence="2">Glyoxalase</fullName>
    </submittedName>
</protein>
<reference evidence="2 3" key="1">
    <citation type="journal article" date="2016" name="Genome Announc.">
        <title>Complete Genome Sequence of Methylobacterium populi P-1M, Isolated from Pink-Pigmented Household Biofilm.</title>
        <authorList>
            <person name="Morohoshi T."/>
            <person name="Ikeda T."/>
        </authorList>
    </citation>
    <scope>NUCLEOTIDE SEQUENCE [LARGE SCALE GENOMIC DNA]</scope>
    <source>
        <strain evidence="2 3">P-1M</strain>
    </source>
</reference>
<dbReference type="EMBL" id="AP014809">
    <property type="protein sequence ID" value="BAU91319.1"/>
    <property type="molecule type" value="Genomic_DNA"/>
</dbReference>
<dbReference type="RefSeq" id="WP_096485493.1">
    <property type="nucleotide sequence ID" value="NZ_AP014809.1"/>
</dbReference>
<name>A0A160PE08_9HYPH</name>
<feature type="domain" description="VOC" evidence="1">
    <location>
        <begin position="6"/>
        <end position="131"/>
    </location>
</feature>
<dbReference type="OrthoDB" id="9812656at2"/>
<evidence type="ECO:0000259" key="1">
    <source>
        <dbReference type="PROSITE" id="PS51819"/>
    </source>
</evidence>
<dbReference type="InterPro" id="IPR050383">
    <property type="entry name" value="GlyoxalaseI/FosfomycinResist"/>
</dbReference>
<dbReference type="PANTHER" id="PTHR21366:SF22">
    <property type="entry name" value="VOC DOMAIN-CONTAINING PROTEIN"/>
    <property type="match status" value="1"/>
</dbReference>
<dbReference type="InterPro" id="IPR037523">
    <property type="entry name" value="VOC_core"/>
</dbReference>
<organism evidence="2 3">
    <name type="scientific">Methylorubrum populi</name>
    <dbReference type="NCBI Taxonomy" id="223967"/>
    <lineage>
        <taxon>Bacteria</taxon>
        <taxon>Pseudomonadati</taxon>
        <taxon>Pseudomonadota</taxon>
        <taxon>Alphaproteobacteria</taxon>
        <taxon>Hyphomicrobiales</taxon>
        <taxon>Methylobacteriaceae</taxon>
        <taxon>Methylorubrum</taxon>
    </lineage>
</organism>
<dbReference type="InterPro" id="IPR029068">
    <property type="entry name" value="Glyas_Bleomycin-R_OHBP_Dase"/>
</dbReference>
<dbReference type="PROSITE" id="PS51819">
    <property type="entry name" value="VOC"/>
    <property type="match status" value="1"/>
</dbReference>
<sequence length="137" mass="15064">MLRPNRILETALYVDDLQRAHEFYETVIGLERVLTSETLCAYDVGGQNVLLLFRRGASVSAQRLHGGSIPPHDGTGPLHLCFGTTEDDLPAWEAKLASRGVAVEGRVAWPGGATSLYFRDPDGHMLELATRGLWPSY</sequence>
<dbReference type="Gene3D" id="3.10.180.10">
    <property type="entry name" value="2,3-Dihydroxybiphenyl 1,2-Dioxygenase, domain 1"/>
    <property type="match status" value="1"/>
</dbReference>
<dbReference type="PANTHER" id="PTHR21366">
    <property type="entry name" value="GLYOXALASE FAMILY PROTEIN"/>
    <property type="match status" value="1"/>
</dbReference>
<proteinExistence type="predicted"/>
<dbReference type="SUPFAM" id="SSF54593">
    <property type="entry name" value="Glyoxalase/Bleomycin resistance protein/Dihydroxybiphenyl dioxygenase"/>
    <property type="match status" value="1"/>
</dbReference>
<dbReference type="Proteomes" id="UP000218288">
    <property type="component" value="Chromosome"/>
</dbReference>
<gene>
    <name evidence="2" type="ORF">MPPM_2714</name>
</gene>
<dbReference type="InterPro" id="IPR004360">
    <property type="entry name" value="Glyas_Fos-R_dOase_dom"/>
</dbReference>
<dbReference type="Pfam" id="PF00903">
    <property type="entry name" value="Glyoxalase"/>
    <property type="match status" value="1"/>
</dbReference>
<dbReference type="AlphaFoldDB" id="A0A160PE08"/>